<dbReference type="EMBL" id="FOIS01000001">
    <property type="protein sequence ID" value="SEV87708.1"/>
    <property type="molecule type" value="Genomic_DNA"/>
</dbReference>
<evidence type="ECO:0000256" key="1">
    <source>
        <dbReference type="SAM" id="MobiDB-lite"/>
    </source>
</evidence>
<keyword evidence="3" id="KW-1185">Reference proteome</keyword>
<proteinExistence type="predicted"/>
<evidence type="ECO:0000313" key="2">
    <source>
        <dbReference type="EMBL" id="SEV87708.1"/>
    </source>
</evidence>
<feature type="region of interest" description="Disordered" evidence="1">
    <location>
        <begin position="246"/>
        <end position="265"/>
    </location>
</feature>
<feature type="region of interest" description="Disordered" evidence="1">
    <location>
        <begin position="647"/>
        <end position="687"/>
    </location>
</feature>
<gene>
    <name evidence="2" type="ORF">SAMN05216285_0968</name>
</gene>
<dbReference type="STRING" id="1202768.SAMN05216285_0968"/>
<sequence>MNDEPIIDERNQEELFETLLERADAYTETWDPNTSDVGRTLLRIFSSFEADTRKRLNEVPAQHLLAFLDALDFDRCPPQAARTPLTFRISTDIDRNVPIPGGTQAIADPAGGDSHLFELPQDGGFEATPARLTDVVGVNPGADVIVDHSDVLEAESTELFTGKNLQSHVLYLGNEAALNLEAGSSLSLSVETAGDAERFFEATVWEYYGEDADGNEGWYELVHPSDGRRGDTEIGVEALQERLQSGSTTVGQANGNGNGNESSVERTFRLPGTTVEREVNGVESRWVRCSIDDRESSVLSTTIESLSVHVASAGREGGLDPDMLLSNDVPLSPDDGPIRPFGRIPHPPATFYVACQEAFTKLGGVVDLEFVSPPTDDAASDENDVTASSRDADAATAGLSGADGIGVLGGSPRLSWEYWNGDGWTRLDSIEDGTDALRTPGVVRFEVPDDVSPTTVSGHENVWIRARLVSGNYGQPSFEVTSEGGRGALVDEPDAPAFGDVSVHYDRGAQSFETVFSYNNAAYSDDLTNRPGAFSPFVETPDARQALYFGFDDVLENGPLTLFVPVTDTTYPQSFDPGVQWEYCVDAAGSEWAKLDAHDRTGGLTERGIVTLTFPDSTTAVELFDRKRHWIRARVTKNEFAIDRGRHGARVESVTPDSEPAGRTEPAAESVPADVASERTTTPPVLEGIYPNTQWAYNTVTIEDETLGSSDGSHDQSFRCAHAPVIDIDVWVDELSTLPAGQRRELIAENPSVVEPEYNSREELTAFWVRWTAVADFLDSEPTDRHYVVNQTLGVVEFGDGTNGAIPPAGQDNVRATYTTGGGSDGNVEAETVSDLKSSVALVESVSNPTPADGGADVESTETLVARSTNRLKHRGRAVTPRDYEQVAKAAFPELARVTCDPDLGAGDGSRVTVLIVPQTEREKPVPSMELKHRVRETLSDHAPASLVAADDADIVVRGPGYGELSIEMTLHATTVKSISLLKGAVERRLDQYLHPLRGNDGDGWDFGVVPDIDDLSEVVAGVDSVAEVLEFDVTIETGGERWSLSEHGTHRSLPRDTLVCNGSHRITVTVEETT</sequence>
<feature type="compositionally biased region" description="Low complexity" evidence="1">
    <location>
        <begin position="386"/>
        <end position="397"/>
    </location>
</feature>
<dbReference type="AlphaFoldDB" id="A0A1I0MI35"/>
<reference evidence="3" key="1">
    <citation type="submission" date="2016-10" db="EMBL/GenBank/DDBJ databases">
        <authorList>
            <person name="Varghese N."/>
        </authorList>
    </citation>
    <scope>NUCLEOTIDE SEQUENCE [LARGE SCALE GENOMIC DNA]</scope>
    <source>
        <strain evidence="3">CGMCC 1.12284</strain>
    </source>
</reference>
<evidence type="ECO:0000313" key="3">
    <source>
        <dbReference type="Proteomes" id="UP000183275"/>
    </source>
</evidence>
<organism evidence="2 3">
    <name type="scientific">Natrinema salifodinae</name>
    <dbReference type="NCBI Taxonomy" id="1202768"/>
    <lineage>
        <taxon>Archaea</taxon>
        <taxon>Methanobacteriati</taxon>
        <taxon>Methanobacteriota</taxon>
        <taxon>Stenosarchaea group</taxon>
        <taxon>Halobacteria</taxon>
        <taxon>Halobacteriales</taxon>
        <taxon>Natrialbaceae</taxon>
        <taxon>Natrinema</taxon>
    </lineage>
</organism>
<dbReference type="OrthoDB" id="148404at2157"/>
<feature type="region of interest" description="Disordered" evidence="1">
    <location>
        <begin position="373"/>
        <end position="402"/>
    </location>
</feature>
<dbReference type="eggNOG" id="arCOG10307">
    <property type="taxonomic scope" value="Archaea"/>
</dbReference>
<accession>A0A1I0MI35</accession>
<protein>
    <submittedName>
        <fullName evidence="2">Putative baseplate assembly protein</fullName>
    </submittedName>
</protein>
<dbReference type="RefSeq" id="WP_049990857.1">
    <property type="nucleotide sequence ID" value="NZ_FOIS01000001.1"/>
</dbReference>
<dbReference type="Proteomes" id="UP000183275">
    <property type="component" value="Unassembled WGS sequence"/>
</dbReference>
<name>A0A1I0MI35_9EURY</name>